<dbReference type="EMBL" id="BQKY01000016">
    <property type="protein sequence ID" value="GJN94103.1"/>
    <property type="molecule type" value="Genomic_DNA"/>
</dbReference>
<dbReference type="PANTHER" id="PTHR28008">
    <property type="entry name" value="DOMAIN PROTEIN, PUTATIVE (AFU_ORTHOLOGUE AFUA_3G10980)-RELATED"/>
    <property type="match status" value="1"/>
</dbReference>
<comment type="caution">
    <text evidence="3">The sequence shown here is derived from an EMBL/GenBank/DDBJ whole genome shotgun (WGS) entry which is preliminary data.</text>
</comment>
<evidence type="ECO:0000313" key="4">
    <source>
        <dbReference type="Proteomes" id="UP001342314"/>
    </source>
</evidence>
<keyword evidence="2" id="KW-0812">Transmembrane</keyword>
<keyword evidence="4" id="KW-1185">Reference proteome</keyword>
<feature type="region of interest" description="Disordered" evidence="1">
    <location>
        <begin position="188"/>
        <end position="298"/>
    </location>
</feature>
<feature type="transmembrane region" description="Helical" evidence="2">
    <location>
        <begin position="118"/>
        <end position="141"/>
    </location>
</feature>
<protein>
    <recommendedName>
        <fullName evidence="5">VanZ-like domain-containing protein</fullName>
    </recommendedName>
</protein>
<evidence type="ECO:0000256" key="1">
    <source>
        <dbReference type="SAM" id="MobiDB-lite"/>
    </source>
</evidence>
<dbReference type="AlphaFoldDB" id="A0AAV5H030"/>
<feature type="transmembrane region" description="Helical" evidence="2">
    <location>
        <begin position="153"/>
        <end position="171"/>
    </location>
</feature>
<gene>
    <name evidence="3" type="ORF">Rhopal_007177-T1</name>
</gene>
<feature type="transmembrane region" description="Helical" evidence="2">
    <location>
        <begin position="46"/>
        <end position="67"/>
    </location>
</feature>
<feature type="compositionally biased region" description="Gly residues" evidence="1">
    <location>
        <begin position="224"/>
        <end position="245"/>
    </location>
</feature>
<accession>A0AAV5H030</accession>
<keyword evidence="2" id="KW-1133">Transmembrane helix</keyword>
<evidence type="ECO:0008006" key="5">
    <source>
        <dbReference type="Google" id="ProtNLM"/>
    </source>
</evidence>
<organism evidence="3 4">
    <name type="scientific">Rhodotorula paludigena</name>
    <dbReference type="NCBI Taxonomy" id="86838"/>
    <lineage>
        <taxon>Eukaryota</taxon>
        <taxon>Fungi</taxon>
        <taxon>Dikarya</taxon>
        <taxon>Basidiomycota</taxon>
        <taxon>Pucciniomycotina</taxon>
        <taxon>Microbotryomycetes</taxon>
        <taxon>Sporidiobolales</taxon>
        <taxon>Sporidiobolaceae</taxon>
        <taxon>Rhodotorula</taxon>
    </lineage>
</organism>
<sequence>MPPPIRLPSDRPSALAQSWAKLRQVRGFHDLRKWSLRSFRLAELPLRIRPAFIVLTFLTLLVLSLLGFHPTLAQRLAPPDVPFSDKVLHFVCFALATALFYACWVVEEQARRVWVWRYFKEIISVVVCILVGGIGSELVQSLLPYKTFQPGDLLANVLGASLALALSHHFAREARRERELRRLYDQLGGLSDDEEEEDEEEAEADELLGGADTPAREMEEGRRVGSGGAGQGMAALGGGGGGGGARSSSRREARDPWSATEDEIFGLGDDDDEDGEDGTTVRAQQLQRKGGGGERGPL</sequence>
<feature type="compositionally biased region" description="Acidic residues" evidence="1">
    <location>
        <begin position="260"/>
        <end position="277"/>
    </location>
</feature>
<feature type="compositionally biased region" description="Basic and acidic residues" evidence="1">
    <location>
        <begin position="214"/>
        <end position="223"/>
    </location>
</feature>
<dbReference type="PANTHER" id="PTHR28008:SF1">
    <property type="entry name" value="DOMAIN PROTEIN, PUTATIVE (AFU_ORTHOLOGUE AFUA_3G10980)-RELATED"/>
    <property type="match status" value="1"/>
</dbReference>
<evidence type="ECO:0000313" key="3">
    <source>
        <dbReference type="EMBL" id="GJN94103.1"/>
    </source>
</evidence>
<proteinExistence type="predicted"/>
<name>A0AAV5H030_9BASI</name>
<feature type="compositionally biased region" description="Acidic residues" evidence="1">
    <location>
        <begin position="191"/>
        <end position="206"/>
    </location>
</feature>
<evidence type="ECO:0000256" key="2">
    <source>
        <dbReference type="SAM" id="Phobius"/>
    </source>
</evidence>
<feature type="compositionally biased region" description="Gly residues" evidence="1">
    <location>
        <begin position="289"/>
        <end position="298"/>
    </location>
</feature>
<dbReference type="Proteomes" id="UP001342314">
    <property type="component" value="Unassembled WGS sequence"/>
</dbReference>
<reference evidence="3 4" key="1">
    <citation type="submission" date="2021-12" db="EMBL/GenBank/DDBJ databases">
        <title>High titer production of polyol ester of fatty acids by Rhodotorula paludigena BS15 towards product separation-free biomass refinery.</title>
        <authorList>
            <person name="Mano J."/>
            <person name="Ono H."/>
            <person name="Tanaka T."/>
            <person name="Naito K."/>
            <person name="Sushida H."/>
            <person name="Ike M."/>
            <person name="Tokuyasu K."/>
            <person name="Kitaoka M."/>
        </authorList>
    </citation>
    <scope>NUCLEOTIDE SEQUENCE [LARGE SCALE GENOMIC DNA]</scope>
    <source>
        <strain evidence="3 4">BS15</strain>
    </source>
</reference>
<keyword evidence="2" id="KW-0472">Membrane</keyword>
<feature type="transmembrane region" description="Helical" evidence="2">
    <location>
        <begin position="87"/>
        <end position="106"/>
    </location>
</feature>